<dbReference type="AlphaFoldDB" id="A0A9D1I8M4"/>
<comment type="caution">
    <text evidence="2">The sequence shown here is derived from an EMBL/GenBank/DDBJ whole genome shotgun (WGS) entry which is preliminary data.</text>
</comment>
<name>A0A9D1I8M4_9CLOT</name>
<accession>A0A9D1I8M4</accession>
<keyword evidence="1" id="KW-0812">Transmembrane</keyword>
<proteinExistence type="predicted"/>
<feature type="non-terminal residue" evidence="2">
    <location>
        <position position="1"/>
    </location>
</feature>
<dbReference type="EMBL" id="DVMM01000166">
    <property type="protein sequence ID" value="HIU30161.1"/>
    <property type="molecule type" value="Genomic_DNA"/>
</dbReference>
<protein>
    <submittedName>
        <fullName evidence="2">Uncharacterized protein</fullName>
    </submittedName>
</protein>
<keyword evidence="1" id="KW-1133">Transmembrane helix</keyword>
<gene>
    <name evidence="2" type="ORF">IAD50_07700</name>
</gene>
<reference evidence="2" key="2">
    <citation type="journal article" date="2021" name="PeerJ">
        <title>Extensive microbial diversity within the chicken gut microbiome revealed by metagenomics and culture.</title>
        <authorList>
            <person name="Gilroy R."/>
            <person name="Ravi A."/>
            <person name="Getino M."/>
            <person name="Pursley I."/>
            <person name="Horton D.L."/>
            <person name="Alikhan N.F."/>
            <person name="Baker D."/>
            <person name="Gharbi K."/>
            <person name="Hall N."/>
            <person name="Watson M."/>
            <person name="Adriaenssens E.M."/>
            <person name="Foster-Nyarko E."/>
            <person name="Jarju S."/>
            <person name="Secka A."/>
            <person name="Antonio M."/>
            <person name="Oren A."/>
            <person name="Chaudhuri R.R."/>
            <person name="La Ragione R."/>
            <person name="Hildebrand F."/>
            <person name="Pallen M.J."/>
        </authorList>
    </citation>
    <scope>NUCLEOTIDE SEQUENCE</scope>
    <source>
        <strain evidence="2">CHK195-4489</strain>
    </source>
</reference>
<feature type="transmembrane region" description="Helical" evidence="1">
    <location>
        <begin position="132"/>
        <end position="153"/>
    </location>
</feature>
<evidence type="ECO:0000313" key="3">
    <source>
        <dbReference type="Proteomes" id="UP000824089"/>
    </source>
</evidence>
<reference evidence="2" key="1">
    <citation type="submission" date="2020-10" db="EMBL/GenBank/DDBJ databases">
        <authorList>
            <person name="Gilroy R."/>
        </authorList>
    </citation>
    <scope>NUCLEOTIDE SEQUENCE</scope>
    <source>
        <strain evidence="2">CHK195-4489</strain>
    </source>
</reference>
<keyword evidence="1" id="KW-0472">Membrane</keyword>
<evidence type="ECO:0000256" key="1">
    <source>
        <dbReference type="SAM" id="Phobius"/>
    </source>
</evidence>
<evidence type="ECO:0000313" key="2">
    <source>
        <dbReference type="EMBL" id="HIU30161.1"/>
    </source>
</evidence>
<organism evidence="2 3">
    <name type="scientific">Candidatus Egerieisoma faecipullorum</name>
    <dbReference type="NCBI Taxonomy" id="2840963"/>
    <lineage>
        <taxon>Bacteria</taxon>
        <taxon>Bacillati</taxon>
        <taxon>Bacillota</taxon>
        <taxon>Clostridia</taxon>
        <taxon>Eubacteriales</taxon>
        <taxon>Clostridiaceae</taxon>
        <taxon>Clostridiaceae incertae sedis</taxon>
        <taxon>Candidatus Egerieisoma</taxon>
    </lineage>
</organism>
<sequence length="165" mass="18266">RLLIEVVYSDGEAVSKENWESFQYIVNRNTPQSETVTTLEASAGGWNWETVGEVQYRASGNRLQIQIPRTMLGVETGDFTINFKWSDNMQTDGDIMDFYVHGDVAPGGRYKYQFTAGNPVIPADENSFGKSVWPWIACGGAAAVGCAVGAAVLKKRKKVKKEYSK</sequence>
<dbReference type="Proteomes" id="UP000824089">
    <property type="component" value="Unassembled WGS sequence"/>
</dbReference>